<feature type="compositionally biased region" description="Low complexity" evidence="1">
    <location>
        <begin position="23"/>
        <end position="35"/>
    </location>
</feature>
<dbReference type="EMBL" id="GL832956">
    <property type="protein sequence ID" value="EGD76275.1"/>
    <property type="molecule type" value="Genomic_DNA"/>
</dbReference>
<dbReference type="GeneID" id="16079045"/>
<dbReference type="RefSeq" id="XP_004998450.1">
    <property type="nucleotide sequence ID" value="XM_004998393.1"/>
</dbReference>
<dbReference type="Proteomes" id="UP000007799">
    <property type="component" value="Unassembled WGS sequence"/>
</dbReference>
<accession>F2TY16</accession>
<evidence type="ECO:0000256" key="1">
    <source>
        <dbReference type="SAM" id="MobiDB-lite"/>
    </source>
</evidence>
<reference evidence="2" key="1">
    <citation type="submission" date="2009-08" db="EMBL/GenBank/DDBJ databases">
        <title>Annotation of Salpingoeca rosetta.</title>
        <authorList>
            <consortium name="The Broad Institute Genome Sequencing Platform"/>
            <person name="Russ C."/>
            <person name="Cuomo C."/>
            <person name="Burger G."/>
            <person name="Gray M.W."/>
            <person name="Holland P.W.H."/>
            <person name="King N."/>
            <person name="Lang F.B.F."/>
            <person name="Roger A.J."/>
            <person name="Ruiz-Trillo I."/>
            <person name="Young S.K."/>
            <person name="Zeng Q."/>
            <person name="Gargeya S."/>
            <person name="Alvarado L."/>
            <person name="Berlin A."/>
            <person name="Chapman S.B."/>
            <person name="Chen Z."/>
            <person name="Freedman E."/>
            <person name="Gellesch M."/>
            <person name="Goldberg J."/>
            <person name="Griggs A."/>
            <person name="Gujja S."/>
            <person name="Heilman E."/>
            <person name="Heiman D."/>
            <person name="Howarth C."/>
            <person name="Mehta T."/>
            <person name="Neiman D."/>
            <person name="Pearson M."/>
            <person name="Roberts A."/>
            <person name="Saif S."/>
            <person name="Shea T."/>
            <person name="Shenoy N."/>
            <person name="Sisk P."/>
            <person name="Stolte C."/>
            <person name="Sykes S."/>
            <person name="White J."/>
            <person name="Yandava C."/>
            <person name="Haas B."/>
            <person name="Nusbaum C."/>
            <person name="Birren B."/>
        </authorList>
    </citation>
    <scope>NUCLEOTIDE SEQUENCE [LARGE SCALE GENOMIC DNA]</scope>
    <source>
        <strain evidence="2">ATCC 50818</strain>
    </source>
</reference>
<dbReference type="InParanoid" id="F2TY16"/>
<keyword evidence="3" id="KW-1185">Reference proteome</keyword>
<organism evidence="3">
    <name type="scientific">Salpingoeca rosetta (strain ATCC 50818 / BSB-021)</name>
    <dbReference type="NCBI Taxonomy" id="946362"/>
    <lineage>
        <taxon>Eukaryota</taxon>
        <taxon>Choanoflagellata</taxon>
        <taxon>Craspedida</taxon>
        <taxon>Salpingoecidae</taxon>
        <taxon>Salpingoeca</taxon>
    </lineage>
</organism>
<evidence type="ECO:0000313" key="3">
    <source>
        <dbReference type="Proteomes" id="UP000007799"/>
    </source>
</evidence>
<sequence>MLRSLRGTLNRRKGRRRSDLEKNNTILGNNKAANNNYTNNQELEQANDEELVIQTKECALTGTVSDLGYSGTALAGCGSAWTRSFNMTEATAAKKQREYARPSMCRDGSDNSLDLDETMFLPEEGLPEAAPEDEEVKRDWEDRKRQLDTIGYQRPEEVPAPPQEHVEKAKSLLVEIERAPQQKLKSKMLEQVQQRPQQLLKTQLLQEIQQHGAKE</sequence>
<gene>
    <name evidence="2" type="ORF">PTSG_00977</name>
</gene>
<feature type="region of interest" description="Disordered" evidence="1">
    <location>
        <begin position="1"/>
        <end position="35"/>
    </location>
</feature>
<dbReference type="AlphaFoldDB" id="F2TY16"/>
<dbReference type="OrthoDB" id="10632479at2759"/>
<protein>
    <submittedName>
        <fullName evidence="2">Uncharacterized protein</fullName>
    </submittedName>
</protein>
<proteinExistence type="predicted"/>
<name>F2TY16_SALR5</name>
<evidence type="ECO:0000313" key="2">
    <source>
        <dbReference type="EMBL" id="EGD76275.1"/>
    </source>
</evidence>
<dbReference type="KEGG" id="sre:PTSG_00977"/>